<sequence length="170" mass="19337">MVGGTPIKEGEIRNYPHEEWVKPFQYNVTAGTAYSKFLEGLRNGRIYGTYCGRCGHVFVPPKMYCPYCFKPVDGWVEVRDEGTVITAVASYISGTREPLKEPRIVGVIKLDVPGKEFSEHRFPGIMHYLCVDPEDVKSMKVFGMRVKARWKPANQRTGSVLDIECFEPVR</sequence>
<reference evidence="6" key="3">
    <citation type="submission" date="2022-09" db="EMBL/GenBank/DDBJ databases">
        <title>Complete genome sequence of Vulcanisaeta souniana.</title>
        <authorList>
            <person name="Kato S."/>
            <person name="Itoh T."/>
            <person name="Ohkuma M."/>
        </authorList>
    </citation>
    <scope>NUCLEOTIDE SEQUENCE [LARGE SCALE GENOMIC DNA]</scope>
    <source>
        <strain evidence="6">JCM 11219</strain>
    </source>
</reference>
<dbReference type="Pfam" id="PF01796">
    <property type="entry name" value="OB_ChsH2_C"/>
    <property type="match status" value="1"/>
</dbReference>
<dbReference type="EMBL" id="BMNM01000009">
    <property type="protein sequence ID" value="GGI82558.1"/>
    <property type="molecule type" value="Genomic_DNA"/>
</dbReference>
<dbReference type="EMBL" id="AP026830">
    <property type="protein sequence ID" value="BDR92607.1"/>
    <property type="molecule type" value="Genomic_DNA"/>
</dbReference>
<accession>A0A830E9F3</accession>
<proteinExistence type="predicted"/>
<feature type="domain" description="ChsH2 C-terminal OB-fold" evidence="1">
    <location>
        <begin position="75"/>
        <end position="151"/>
    </location>
</feature>
<reference evidence="4" key="1">
    <citation type="journal article" date="2014" name="Int. J. Syst. Evol. Microbiol.">
        <title>Complete genome sequence of Corynebacterium casei LMG S-19264T (=DSM 44701T), isolated from a smear-ripened cheese.</title>
        <authorList>
            <consortium name="US DOE Joint Genome Institute (JGI-PGF)"/>
            <person name="Walter F."/>
            <person name="Albersmeier A."/>
            <person name="Kalinowski J."/>
            <person name="Ruckert C."/>
        </authorList>
    </citation>
    <scope>NUCLEOTIDE SEQUENCE</scope>
    <source>
        <strain evidence="4">JCM 11219</strain>
    </source>
</reference>
<organism evidence="4 5">
    <name type="scientific">Vulcanisaeta souniana JCM 11219</name>
    <dbReference type="NCBI Taxonomy" id="1293586"/>
    <lineage>
        <taxon>Archaea</taxon>
        <taxon>Thermoproteota</taxon>
        <taxon>Thermoprotei</taxon>
        <taxon>Thermoproteales</taxon>
        <taxon>Thermoproteaceae</taxon>
        <taxon>Vulcanisaeta</taxon>
    </lineage>
</organism>
<evidence type="ECO:0000259" key="1">
    <source>
        <dbReference type="Pfam" id="PF01796"/>
    </source>
</evidence>
<keyword evidence="6" id="KW-1185">Reference proteome</keyword>
<dbReference type="OrthoDB" id="9573at2157"/>
<dbReference type="InterPro" id="IPR052513">
    <property type="entry name" value="Thioester_dehydratase-like"/>
</dbReference>
<dbReference type="AlphaFoldDB" id="A0A830E9F3"/>
<feature type="domain" description="ChsH2 rubredoxin-like zinc ribbon" evidence="2">
    <location>
        <begin position="39"/>
        <end position="69"/>
    </location>
</feature>
<gene>
    <name evidence="4" type="ORF">GCM10007112_19150</name>
    <name evidence="3" type="ORF">Vsou_17000</name>
</gene>
<evidence type="ECO:0000259" key="2">
    <source>
        <dbReference type="Pfam" id="PF12172"/>
    </source>
</evidence>
<dbReference type="PANTHER" id="PTHR34075">
    <property type="entry name" value="BLR3430 PROTEIN"/>
    <property type="match status" value="1"/>
</dbReference>
<dbReference type="InterPro" id="IPR002878">
    <property type="entry name" value="ChsH2_C"/>
</dbReference>
<keyword evidence="4" id="KW-0238">DNA-binding</keyword>
<dbReference type="InterPro" id="IPR022002">
    <property type="entry name" value="ChsH2_Znr"/>
</dbReference>
<reference evidence="4" key="2">
    <citation type="submission" date="2020-09" db="EMBL/GenBank/DDBJ databases">
        <authorList>
            <person name="Sun Q."/>
            <person name="Ohkuma M."/>
        </authorList>
    </citation>
    <scope>NUCLEOTIDE SEQUENCE</scope>
    <source>
        <strain evidence="4">JCM 11219</strain>
    </source>
</reference>
<name>A0A830E9F3_9CREN</name>
<dbReference type="Pfam" id="PF12172">
    <property type="entry name" value="zf-ChsH2"/>
    <property type="match status" value="1"/>
</dbReference>
<dbReference type="SUPFAM" id="SSF50249">
    <property type="entry name" value="Nucleic acid-binding proteins"/>
    <property type="match status" value="1"/>
</dbReference>
<dbReference type="GO" id="GO:0003677">
    <property type="term" value="F:DNA binding"/>
    <property type="evidence" value="ECO:0007669"/>
    <property type="project" value="UniProtKB-KW"/>
</dbReference>
<evidence type="ECO:0000313" key="5">
    <source>
        <dbReference type="Proteomes" id="UP000657075"/>
    </source>
</evidence>
<evidence type="ECO:0000313" key="3">
    <source>
        <dbReference type="EMBL" id="BDR92607.1"/>
    </source>
</evidence>
<evidence type="ECO:0000313" key="4">
    <source>
        <dbReference type="EMBL" id="GGI82558.1"/>
    </source>
</evidence>
<dbReference type="Proteomes" id="UP000657075">
    <property type="component" value="Unassembled WGS sequence"/>
</dbReference>
<reference evidence="3" key="4">
    <citation type="journal article" date="2023" name="Microbiol. Resour. Announc.">
        <title>Complete Genome Sequence of Vulcanisaeta souniana Strain IC-059, a Hyperthermophilic Archaeon Isolated from Hot Spring Water in Japan.</title>
        <authorList>
            <person name="Kato S."/>
            <person name="Itoh T."/>
            <person name="Wu L."/>
            <person name="Ma J."/>
            <person name="Ohkuma M."/>
        </authorList>
    </citation>
    <scope>NUCLEOTIDE SEQUENCE</scope>
    <source>
        <strain evidence="3">JCM 11219</strain>
    </source>
</reference>
<dbReference type="Proteomes" id="UP001060771">
    <property type="component" value="Chromosome"/>
</dbReference>
<dbReference type="PANTHER" id="PTHR34075:SF4">
    <property type="entry name" value="DUF35 DOMAIN-CONTAINING PROTEIN"/>
    <property type="match status" value="1"/>
</dbReference>
<dbReference type="InterPro" id="IPR012340">
    <property type="entry name" value="NA-bd_OB-fold"/>
</dbReference>
<dbReference type="Gene3D" id="6.10.30.10">
    <property type="match status" value="1"/>
</dbReference>
<dbReference type="RefSeq" id="WP_188603737.1">
    <property type="nucleotide sequence ID" value="NZ_AP026830.1"/>
</dbReference>
<evidence type="ECO:0000313" key="6">
    <source>
        <dbReference type="Proteomes" id="UP001060771"/>
    </source>
</evidence>
<protein>
    <submittedName>
        <fullName evidence="4">DNA-binding protein</fullName>
    </submittedName>
</protein>
<dbReference type="GeneID" id="76207246"/>